<dbReference type="EMBL" id="PHHA01000002">
    <property type="protein sequence ID" value="PJG86350.1"/>
    <property type="molecule type" value="Genomic_DNA"/>
</dbReference>
<dbReference type="AlphaFoldDB" id="A0A2M8S5E0"/>
<evidence type="ECO:0000313" key="2">
    <source>
        <dbReference type="EMBL" id="PJG86350.1"/>
    </source>
</evidence>
<organism evidence="2 3">
    <name type="scientific">Conservatibacter flavescens</name>
    <dbReference type="NCBI Taxonomy" id="28161"/>
    <lineage>
        <taxon>Bacteria</taxon>
        <taxon>Pseudomonadati</taxon>
        <taxon>Pseudomonadota</taxon>
        <taxon>Gammaproteobacteria</taxon>
        <taxon>Pasteurellales</taxon>
        <taxon>Pasteurellaceae</taxon>
        <taxon>Conservatibacter</taxon>
    </lineage>
</organism>
<gene>
    <name evidence="2" type="ORF">CVP05_00625</name>
</gene>
<protein>
    <recommendedName>
        <fullName evidence="1">Glycosyl transferase family 1 domain-containing protein</fullName>
    </recommendedName>
</protein>
<dbReference type="RefSeq" id="WP_100287626.1">
    <property type="nucleotide sequence ID" value="NZ_PHHA01000002.1"/>
</dbReference>
<dbReference type="Proteomes" id="UP000229329">
    <property type="component" value="Unassembled WGS sequence"/>
</dbReference>
<evidence type="ECO:0000259" key="1">
    <source>
        <dbReference type="Pfam" id="PF00534"/>
    </source>
</evidence>
<sequence>MAGRLLQANTAFWEAAYAPVRDFKEVSYVGSLHPDEVSAVIGASDVIVCCSRDESFSLVCVEAAKYQRAVLLNDHVGVANIFMQEGSCLAFDVGNAQSLANAMCFAYENPEKVEMLGVKARNTFEQYFSFEQFAKSFLAQLD</sequence>
<reference evidence="2 3" key="1">
    <citation type="submission" date="2017-11" db="EMBL/GenBank/DDBJ databases">
        <title>Reclassification of Bisgaard taxon 7 as Conservatibacter flavescens gen. nov., sp. nov.</title>
        <authorList>
            <person name="Christensen H."/>
        </authorList>
    </citation>
    <scope>NUCLEOTIDE SEQUENCE [LARGE SCALE GENOMIC DNA]</scope>
    <source>
        <strain evidence="2 3">7_4</strain>
    </source>
</reference>
<dbReference type="InterPro" id="IPR001296">
    <property type="entry name" value="Glyco_trans_1"/>
</dbReference>
<comment type="caution">
    <text evidence="2">The sequence shown here is derived from an EMBL/GenBank/DDBJ whole genome shotgun (WGS) entry which is preliminary data.</text>
</comment>
<dbReference type="PANTHER" id="PTHR46401:SF8">
    <property type="entry name" value="BLL6006 PROTEIN"/>
    <property type="match status" value="1"/>
</dbReference>
<dbReference type="OrthoDB" id="9802525at2"/>
<dbReference type="GO" id="GO:0016757">
    <property type="term" value="F:glycosyltransferase activity"/>
    <property type="evidence" value="ECO:0007669"/>
    <property type="project" value="InterPro"/>
</dbReference>
<evidence type="ECO:0000313" key="3">
    <source>
        <dbReference type="Proteomes" id="UP000229329"/>
    </source>
</evidence>
<accession>A0A2M8S5E0</accession>
<keyword evidence="3" id="KW-1185">Reference proteome</keyword>
<feature type="domain" description="Glycosyl transferase family 1" evidence="1">
    <location>
        <begin position="25"/>
        <end position="122"/>
    </location>
</feature>
<proteinExistence type="predicted"/>
<name>A0A2M8S5E0_9PAST</name>
<dbReference type="PANTHER" id="PTHR46401">
    <property type="entry name" value="GLYCOSYLTRANSFERASE WBBK-RELATED"/>
    <property type="match status" value="1"/>
</dbReference>
<dbReference type="SUPFAM" id="SSF53756">
    <property type="entry name" value="UDP-Glycosyltransferase/glycogen phosphorylase"/>
    <property type="match status" value="1"/>
</dbReference>
<dbReference type="Gene3D" id="3.40.50.2000">
    <property type="entry name" value="Glycogen Phosphorylase B"/>
    <property type="match status" value="1"/>
</dbReference>
<dbReference type="Pfam" id="PF00534">
    <property type="entry name" value="Glycos_transf_1"/>
    <property type="match status" value="1"/>
</dbReference>